<dbReference type="Pfam" id="PF00753">
    <property type="entry name" value="Lactamase_B"/>
    <property type="match status" value="1"/>
</dbReference>
<dbReference type="EMBL" id="CP018139">
    <property type="protein sequence ID" value="APE29773.1"/>
    <property type="molecule type" value="Genomic_DNA"/>
</dbReference>
<evidence type="ECO:0000256" key="2">
    <source>
        <dbReference type="ARBA" id="ARBA00022475"/>
    </source>
</evidence>
<dbReference type="GO" id="GO:0030420">
    <property type="term" value="P:establishment of competence for transformation"/>
    <property type="evidence" value="ECO:0007669"/>
    <property type="project" value="InterPro"/>
</dbReference>
<dbReference type="RefSeq" id="WP_071941760.1">
    <property type="nucleotide sequence ID" value="NZ_CP018139.1"/>
</dbReference>
<dbReference type="InterPro" id="IPR004797">
    <property type="entry name" value="Competence_ComEC/Rec2"/>
</dbReference>
<evidence type="ECO:0000313" key="8">
    <source>
        <dbReference type="EMBL" id="APE29773.1"/>
    </source>
</evidence>
<evidence type="ECO:0000256" key="3">
    <source>
        <dbReference type="ARBA" id="ARBA00022692"/>
    </source>
</evidence>
<feature type="transmembrane region" description="Helical" evidence="6">
    <location>
        <begin position="264"/>
        <end position="284"/>
    </location>
</feature>
<keyword evidence="2" id="KW-1003">Cell membrane</keyword>
<dbReference type="GO" id="GO:0005886">
    <property type="term" value="C:plasma membrane"/>
    <property type="evidence" value="ECO:0007669"/>
    <property type="project" value="UniProtKB-SubCell"/>
</dbReference>
<feature type="transmembrane region" description="Helical" evidence="6">
    <location>
        <begin position="459"/>
        <end position="476"/>
    </location>
</feature>
<dbReference type="InterPro" id="IPR035681">
    <property type="entry name" value="ComA-like_MBL"/>
</dbReference>
<dbReference type="Gene3D" id="3.60.15.10">
    <property type="entry name" value="Ribonuclease Z/Hydroxyacylglutathione hydrolase-like"/>
    <property type="match status" value="1"/>
</dbReference>
<feature type="transmembrane region" description="Helical" evidence="6">
    <location>
        <begin position="398"/>
        <end position="419"/>
    </location>
</feature>
<evidence type="ECO:0000256" key="6">
    <source>
        <dbReference type="SAM" id="Phobius"/>
    </source>
</evidence>
<dbReference type="Proteomes" id="UP000181985">
    <property type="component" value="Chromosome"/>
</dbReference>
<protein>
    <submittedName>
        <fullName evidence="8">DNA internalization-related competence protein ComEC/Rec2</fullName>
    </submittedName>
</protein>
<sequence>MQLGLAIPLALAVLAGVLGSHLAVPGAVEALAVGLLAALAGRRARLAMALCIAALLAAQLLMVRGGELAPGLTRQDLRLEGRLVSVVRDVRLTRLVLAVDDCRALAVGLPTCDDLTRVRLSFFEAPELVAGERWALTVRLRPPGGFANPGAFDYRGWLWREGIQASGYVRSAPPPRRLADAGLSARRLALDHLDAQVLPPRHARWLAALTLGASGRLDRTDWDLLNATGTTHLMVISGLHVGLVATFALWLARGVSRLVTPGAWRLAVWPWWLAGASAVGYATLAGLEPPALRAMIMTLVGLWVASGRHAPGPWQAWWLALAVVLLVDPLSAWRPGLWLSFAAVALLILIWQGRPRPRGLAGWLWALVRSQLLLAPLMAGAVLLAFDRLAPAAPLVNLIAVPLVSSLLVPLGLLGWLTAWLPPLSALCWGLFGWLADALAALLELAADGLPLWRPDPGRVVPFGLALGLGGLLWGLPGLLPRLRLAATAVLVLVPLTLSSSSPVPAEGLLRVRVHDVGQGQLIELRTAGYRALYDTGPRFASGYMPLDALWPPGQRFDDVIVSHADQDHAGGLPALRDAHRVGRFLAPPGEAQGLPAEPCTAGRRWQRDGVSFRLLWPPPDTAGLAANDRSCVLLVAVGDQRLLITGDVGRDAERRFLGELDPALTLLVAGHHGSDTSSGLPLVRHLAPRHVIFSAARDNPFGHPADRVVRRFREVGSCLWSTARDGALTLWLGHEARRKIVAERPLAWRHGGVGVGCLALESPH</sequence>
<dbReference type="InterPro" id="IPR001279">
    <property type="entry name" value="Metallo-B-lactamas"/>
</dbReference>
<accession>A0A1J0VCL7</accession>
<dbReference type="InterPro" id="IPR052159">
    <property type="entry name" value="Competence_DNA_uptake"/>
</dbReference>
<feature type="transmembrane region" description="Helical" evidence="6">
    <location>
        <begin position="233"/>
        <end position="252"/>
    </location>
</feature>
<dbReference type="SUPFAM" id="SSF56281">
    <property type="entry name" value="Metallo-hydrolase/oxidoreductase"/>
    <property type="match status" value="1"/>
</dbReference>
<dbReference type="Pfam" id="PF03772">
    <property type="entry name" value="Competence"/>
    <property type="match status" value="1"/>
</dbReference>
<dbReference type="InterPro" id="IPR025405">
    <property type="entry name" value="DUF4131"/>
</dbReference>
<feature type="transmembrane region" description="Helical" evidence="6">
    <location>
        <begin position="330"/>
        <end position="351"/>
    </location>
</feature>
<keyword evidence="4 6" id="KW-1133">Transmembrane helix</keyword>
<keyword evidence="9" id="KW-1185">Reference proteome</keyword>
<dbReference type="PANTHER" id="PTHR30619:SF1">
    <property type="entry name" value="RECOMBINATION PROTEIN 2"/>
    <property type="match status" value="1"/>
</dbReference>
<dbReference type="InterPro" id="IPR036866">
    <property type="entry name" value="RibonucZ/Hydroxyglut_hydro"/>
</dbReference>
<dbReference type="CDD" id="cd07731">
    <property type="entry name" value="ComA-like_MBL-fold"/>
    <property type="match status" value="1"/>
</dbReference>
<proteinExistence type="predicted"/>
<dbReference type="AlphaFoldDB" id="A0A1J0VCL7"/>
<feature type="transmembrane region" description="Helical" evidence="6">
    <location>
        <begin position="426"/>
        <end position="447"/>
    </location>
</feature>
<dbReference type="NCBIfam" id="TIGR00360">
    <property type="entry name" value="ComEC_N-term"/>
    <property type="match status" value="1"/>
</dbReference>
<dbReference type="OrthoDB" id="9761531at2"/>
<organism evidence="8 9">
    <name type="scientific">Halomonas aestuarii</name>
    <dbReference type="NCBI Taxonomy" id="1897729"/>
    <lineage>
        <taxon>Bacteria</taxon>
        <taxon>Pseudomonadati</taxon>
        <taxon>Pseudomonadota</taxon>
        <taxon>Gammaproteobacteria</taxon>
        <taxon>Oceanospirillales</taxon>
        <taxon>Halomonadaceae</taxon>
        <taxon>Halomonas</taxon>
    </lineage>
</organism>
<dbReference type="PANTHER" id="PTHR30619">
    <property type="entry name" value="DNA INTERNALIZATION/COMPETENCE PROTEIN COMEC/REC2"/>
    <property type="match status" value="1"/>
</dbReference>
<dbReference type="SMART" id="SM00849">
    <property type="entry name" value="Lactamase_B"/>
    <property type="match status" value="1"/>
</dbReference>
<dbReference type="InterPro" id="IPR004477">
    <property type="entry name" value="ComEC_N"/>
</dbReference>
<evidence type="ECO:0000259" key="7">
    <source>
        <dbReference type="SMART" id="SM00849"/>
    </source>
</evidence>
<evidence type="ECO:0000313" key="9">
    <source>
        <dbReference type="Proteomes" id="UP000181985"/>
    </source>
</evidence>
<feature type="transmembrane region" description="Helical" evidence="6">
    <location>
        <begin position="46"/>
        <end position="63"/>
    </location>
</feature>
<reference evidence="9" key="1">
    <citation type="submission" date="2016-11" db="EMBL/GenBank/DDBJ databases">
        <title>Halolamina sediminis sp. nov., an extremely halophilic archaeon isolated from solar salt.</title>
        <authorList>
            <person name="Koh H.-W."/>
            <person name="Rani S."/>
            <person name="Park S.-J."/>
        </authorList>
    </citation>
    <scope>NUCLEOTIDE SEQUENCE [LARGE SCALE GENOMIC DNA]</scope>
    <source>
        <strain evidence="9">Hb3</strain>
    </source>
</reference>
<feature type="domain" description="Metallo-beta-lactamase" evidence="7">
    <location>
        <begin position="519"/>
        <end position="672"/>
    </location>
</feature>
<dbReference type="KEGG" id="hsi:BOX17_01635"/>
<dbReference type="NCBIfam" id="TIGR00361">
    <property type="entry name" value="ComEC_Rec2"/>
    <property type="match status" value="1"/>
</dbReference>
<name>A0A1J0VCL7_9GAMM</name>
<evidence type="ECO:0000256" key="5">
    <source>
        <dbReference type="ARBA" id="ARBA00023136"/>
    </source>
</evidence>
<evidence type="ECO:0000256" key="4">
    <source>
        <dbReference type="ARBA" id="ARBA00022989"/>
    </source>
</evidence>
<keyword evidence="5 6" id="KW-0472">Membrane</keyword>
<feature type="transmembrane region" description="Helical" evidence="6">
    <location>
        <begin position="363"/>
        <end position="386"/>
    </location>
</feature>
<gene>
    <name evidence="8" type="ORF">BOX17_01635</name>
</gene>
<evidence type="ECO:0000256" key="1">
    <source>
        <dbReference type="ARBA" id="ARBA00004651"/>
    </source>
</evidence>
<comment type="subcellular location">
    <subcellularLocation>
        <location evidence="1">Cell membrane</location>
        <topology evidence="1">Multi-pass membrane protein</topology>
    </subcellularLocation>
</comment>
<dbReference type="Pfam" id="PF13567">
    <property type="entry name" value="DUF4131"/>
    <property type="match status" value="1"/>
</dbReference>
<keyword evidence="3 6" id="KW-0812">Transmembrane</keyword>